<dbReference type="Gene3D" id="3.10.20.30">
    <property type="match status" value="1"/>
</dbReference>
<dbReference type="SUPFAM" id="SSF54285">
    <property type="entry name" value="MoaD/ThiS"/>
    <property type="match status" value="1"/>
</dbReference>
<dbReference type="InterPro" id="IPR012675">
    <property type="entry name" value="Beta-grasp_dom_sf"/>
</dbReference>
<reference evidence="1 2" key="1">
    <citation type="submission" date="2020-05" db="EMBL/GenBank/DDBJ databases">
        <title>Erythrobacter mangrovi sp. nov., isolated from rhizosphere soil of mangrove plant (Kandelia candel).</title>
        <authorList>
            <person name="Ye Y.H."/>
        </authorList>
    </citation>
    <scope>NUCLEOTIDE SEQUENCE [LARGE SCALE GENOMIC DNA]</scope>
    <source>
        <strain evidence="1 2">EB310</strain>
    </source>
</reference>
<gene>
    <name evidence="1" type="ORF">HQR01_00245</name>
</gene>
<sequence length="80" mass="8060">MSVRILFLGPLRDLADAPEMLVEAPLDWAGLLAVVGPAVAAQLGEARVNVACGGRVLADKTALAAQDGDEVALLPPVSGG</sequence>
<dbReference type="Pfam" id="PF02597">
    <property type="entry name" value="ThiS"/>
    <property type="match status" value="1"/>
</dbReference>
<protein>
    <submittedName>
        <fullName evidence="1">MoaD/ThiS family protein</fullName>
    </submittedName>
</protein>
<dbReference type="Proteomes" id="UP000504693">
    <property type="component" value="Chromosome"/>
</dbReference>
<dbReference type="InterPro" id="IPR003749">
    <property type="entry name" value="ThiS/MoaD-like"/>
</dbReference>
<accession>A0A7D4C1P7</accession>
<dbReference type="KEGG" id="emv:HQR01_00245"/>
<dbReference type="AlphaFoldDB" id="A0A7D4C1P7"/>
<evidence type="ECO:0000313" key="1">
    <source>
        <dbReference type="EMBL" id="QKG69925.1"/>
    </source>
</evidence>
<dbReference type="InterPro" id="IPR016155">
    <property type="entry name" value="Mopterin_synth/thiamin_S_b"/>
</dbReference>
<proteinExistence type="predicted"/>
<keyword evidence="2" id="KW-1185">Reference proteome</keyword>
<dbReference type="RefSeq" id="WP_173211812.1">
    <property type="nucleotide sequence ID" value="NZ_CP053921.1"/>
</dbReference>
<evidence type="ECO:0000313" key="2">
    <source>
        <dbReference type="Proteomes" id="UP000504693"/>
    </source>
</evidence>
<organism evidence="1 2">
    <name type="scientific">Erythrobacter mangrovi</name>
    <dbReference type="NCBI Taxonomy" id="2739433"/>
    <lineage>
        <taxon>Bacteria</taxon>
        <taxon>Pseudomonadati</taxon>
        <taxon>Pseudomonadota</taxon>
        <taxon>Alphaproteobacteria</taxon>
        <taxon>Sphingomonadales</taxon>
        <taxon>Erythrobacteraceae</taxon>
        <taxon>Erythrobacter/Porphyrobacter group</taxon>
        <taxon>Erythrobacter</taxon>
    </lineage>
</organism>
<dbReference type="EMBL" id="CP053921">
    <property type="protein sequence ID" value="QKG69925.1"/>
    <property type="molecule type" value="Genomic_DNA"/>
</dbReference>
<name>A0A7D4C1P7_9SPHN</name>